<comment type="subcellular location">
    <subcellularLocation>
        <location evidence="2 19">Cell membrane</location>
        <topology evidence="2 19">Multi-pass membrane protein</topology>
    </subcellularLocation>
</comment>
<dbReference type="EMBL" id="PYGJ01000021">
    <property type="protein sequence ID" value="PSL17121.1"/>
    <property type="molecule type" value="Genomic_DNA"/>
</dbReference>
<dbReference type="HAMAP" id="MF_00719">
    <property type="entry name" value="CobS"/>
    <property type="match status" value="1"/>
</dbReference>
<evidence type="ECO:0000256" key="4">
    <source>
        <dbReference type="ARBA" id="ARBA00010561"/>
    </source>
</evidence>
<dbReference type="PANTHER" id="PTHR34148:SF1">
    <property type="entry name" value="ADENOSYLCOBINAMIDE-GDP RIBAZOLETRANSFERASE"/>
    <property type="match status" value="1"/>
</dbReference>
<feature type="transmembrane region" description="Helical" evidence="19">
    <location>
        <begin position="140"/>
        <end position="159"/>
    </location>
</feature>
<keyword evidence="9 19" id="KW-0808">Transferase</keyword>
<comment type="similarity">
    <text evidence="4 19">Belongs to the CobS family.</text>
</comment>
<dbReference type="UniPathway" id="UPA00148">
    <property type="reaction ID" value="UER00238"/>
</dbReference>
<evidence type="ECO:0000256" key="1">
    <source>
        <dbReference type="ARBA" id="ARBA00001946"/>
    </source>
</evidence>
<evidence type="ECO:0000256" key="10">
    <source>
        <dbReference type="ARBA" id="ARBA00022692"/>
    </source>
</evidence>
<evidence type="ECO:0000256" key="7">
    <source>
        <dbReference type="ARBA" id="ARBA00022475"/>
    </source>
</evidence>
<name>A0A2P8F5X9_9RHOB</name>
<evidence type="ECO:0000256" key="14">
    <source>
        <dbReference type="ARBA" id="ARBA00025228"/>
    </source>
</evidence>
<evidence type="ECO:0000256" key="8">
    <source>
        <dbReference type="ARBA" id="ARBA00022573"/>
    </source>
</evidence>
<evidence type="ECO:0000256" key="5">
    <source>
        <dbReference type="ARBA" id="ARBA00013200"/>
    </source>
</evidence>
<sequence length="251" mass="25741">MSNNDALIRPGDILTAIALLSRLPVRADFTRGARAAWAYPLAGVAIAAIAAAPTAGALALGLAPSLAALIWLSASVVLCGAMHEDGLADCADGFWGGWEPARRLEIMKDSHIGAYGVIAMCLSLAARWGTLTLILSSQNWLWGLIAIALLSRATMPVLMSALPNARNTGLSQSQGRPQRATATLAAAVAVLCALVLTGLSGLWLATLAGLTAVTCAAIARNKIGGQTGDVLGATQQITEVTLLFALTVFSG</sequence>
<organism evidence="20 21">
    <name type="scientific">Shimia abyssi</name>
    <dbReference type="NCBI Taxonomy" id="1662395"/>
    <lineage>
        <taxon>Bacteria</taxon>
        <taxon>Pseudomonadati</taxon>
        <taxon>Pseudomonadota</taxon>
        <taxon>Alphaproteobacteria</taxon>
        <taxon>Rhodobacterales</taxon>
        <taxon>Roseobacteraceae</taxon>
    </lineage>
</organism>
<evidence type="ECO:0000256" key="9">
    <source>
        <dbReference type="ARBA" id="ARBA00022679"/>
    </source>
</evidence>
<evidence type="ECO:0000256" key="6">
    <source>
        <dbReference type="ARBA" id="ARBA00015850"/>
    </source>
</evidence>
<comment type="function">
    <text evidence="14 19">Joins adenosylcobinamide-GDP and alpha-ribazole to generate adenosylcobalamin (Ado-cobalamin). Also synthesizes adenosylcobalamin 5'-phosphate from adenosylcobinamide-GDP and alpha-ribazole 5'-phosphate.</text>
</comment>
<dbReference type="GO" id="GO:0009236">
    <property type="term" value="P:cobalamin biosynthetic process"/>
    <property type="evidence" value="ECO:0007669"/>
    <property type="project" value="UniProtKB-UniRule"/>
</dbReference>
<evidence type="ECO:0000256" key="16">
    <source>
        <dbReference type="ARBA" id="ARBA00032853"/>
    </source>
</evidence>
<keyword evidence="13 19" id="KW-0472">Membrane</keyword>
<dbReference type="InterPro" id="IPR003805">
    <property type="entry name" value="CobS"/>
</dbReference>
<comment type="pathway">
    <text evidence="3 19">Cofactor biosynthesis; adenosylcobalamin biosynthesis; adenosylcobalamin from cob(II)yrinate a,c-diamide: step 7/7.</text>
</comment>
<feature type="transmembrane region" description="Helical" evidence="19">
    <location>
        <begin position="62"/>
        <end position="81"/>
    </location>
</feature>
<evidence type="ECO:0000256" key="18">
    <source>
        <dbReference type="ARBA" id="ARBA00049504"/>
    </source>
</evidence>
<dbReference type="GO" id="GO:0051073">
    <property type="term" value="F:adenosylcobinamide-GDP ribazoletransferase activity"/>
    <property type="evidence" value="ECO:0007669"/>
    <property type="project" value="UniProtKB-UniRule"/>
</dbReference>
<accession>A0A2P8F5X9</accession>
<protein>
    <recommendedName>
        <fullName evidence="6 19">Adenosylcobinamide-GDP ribazoletransferase</fullName>
        <ecNumber evidence="5 19">2.7.8.26</ecNumber>
    </recommendedName>
    <alternativeName>
        <fullName evidence="16 19">Cobalamin synthase</fullName>
    </alternativeName>
    <alternativeName>
        <fullName evidence="15 19">Cobalamin-5'-phosphate synthase</fullName>
    </alternativeName>
</protein>
<evidence type="ECO:0000256" key="19">
    <source>
        <dbReference type="HAMAP-Rule" id="MF_00719"/>
    </source>
</evidence>
<evidence type="ECO:0000256" key="13">
    <source>
        <dbReference type="ARBA" id="ARBA00023136"/>
    </source>
</evidence>
<feature type="transmembrane region" description="Helical" evidence="19">
    <location>
        <begin position="37"/>
        <end position="56"/>
    </location>
</feature>
<evidence type="ECO:0000256" key="17">
    <source>
        <dbReference type="ARBA" id="ARBA00048623"/>
    </source>
</evidence>
<dbReference type="Proteomes" id="UP000240418">
    <property type="component" value="Unassembled WGS sequence"/>
</dbReference>
<dbReference type="RefSeq" id="WP_106610334.1">
    <property type="nucleotide sequence ID" value="NZ_PYGJ01000021.1"/>
</dbReference>
<keyword evidence="12 19" id="KW-1133">Transmembrane helix</keyword>
<comment type="cofactor">
    <cofactor evidence="1 19">
        <name>Mg(2+)</name>
        <dbReference type="ChEBI" id="CHEBI:18420"/>
    </cofactor>
</comment>
<gene>
    <name evidence="19" type="primary">cobS</name>
    <name evidence="20" type="ORF">CLV88_12131</name>
</gene>
<dbReference type="GO" id="GO:0005886">
    <property type="term" value="C:plasma membrane"/>
    <property type="evidence" value="ECO:0007669"/>
    <property type="project" value="UniProtKB-SubCell"/>
</dbReference>
<feature type="transmembrane region" description="Helical" evidence="19">
    <location>
        <begin position="180"/>
        <end position="196"/>
    </location>
</feature>
<evidence type="ECO:0000256" key="2">
    <source>
        <dbReference type="ARBA" id="ARBA00004651"/>
    </source>
</evidence>
<keyword evidence="8 19" id="KW-0169">Cobalamin biosynthesis</keyword>
<evidence type="ECO:0000256" key="12">
    <source>
        <dbReference type="ARBA" id="ARBA00022989"/>
    </source>
</evidence>
<keyword evidence="10 19" id="KW-0812">Transmembrane</keyword>
<dbReference type="Pfam" id="PF02654">
    <property type="entry name" value="CobS"/>
    <property type="match status" value="1"/>
</dbReference>
<comment type="caution">
    <text evidence="20">The sequence shown here is derived from an EMBL/GenBank/DDBJ whole genome shotgun (WGS) entry which is preliminary data.</text>
</comment>
<comment type="catalytic activity">
    <reaction evidence="17 19">
        <text>alpha-ribazole + adenosylcob(III)inamide-GDP = adenosylcob(III)alamin + GMP + H(+)</text>
        <dbReference type="Rhea" id="RHEA:16049"/>
        <dbReference type="ChEBI" id="CHEBI:10329"/>
        <dbReference type="ChEBI" id="CHEBI:15378"/>
        <dbReference type="ChEBI" id="CHEBI:18408"/>
        <dbReference type="ChEBI" id="CHEBI:58115"/>
        <dbReference type="ChEBI" id="CHEBI:60487"/>
        <dbReference type="EC" id="2.7.8.26"/>
    </reaction>
</comment>
<dbReference type="AlphaFoldDB" id="A0A2P8F5X9"/>
<reference evidence="20 21" key="1">
    <citation type="submission" date="2018-03" db="EMBL/GenBank/DDBJ databases">
        <title>Genomic Encyclopedia of Archaeal and Bacterial Type Strains, Phase II (KMG-II): from individual species to whole genera.</title>
        <authorList>
            <person name="Goeker M."/>
        </authorList>
    </citation>
    <scope>NUCLEOTIDE SEQUENCE [LARGE SCALE GENOMIC DNA]</scope>
    <source>
        <strain evidence="20 21">DSM 100673</strain>
    </source>
</reference>
<evidence type="ECO:0000313" key="21">
    <source>
        <dbReference type="Proteomes" id="UP000240418"/>
    </source>
</evidence>
<keyword evidence="21" id="KW-1185">Reference proteome</keyword>
<keyword evidence="7 19" id="KW-1003">Cell membrane</keyword>
<proteinExistence type="inferred from homology"/>
<evidence type="ECO:0000313" key="20">
    <source>
        <dbReference type="EMBL" id="PSL17121.1"/>
    </source>
</evidence>
<comment type="catalytic activity">
    <reaction evidence="18 19">
        <text>alpha-ribazole 5'-phosphate + adenosylcob(III)inamide-GDP = adenosylcob(III)alamin 5'-phosphate + GMP + H(+)</text>
        <dbReference type="Rhea" id="RHEA:23560"/>
        <dbReference type="ChEBI" id="CHEBI:15378"/>
        <dbReference type="ChEBI" id="CHEBI:57918"/>
        <dbReference type="ChEBI" id="CHEBI:58115"/>
        <dbReference type="ChEBI" id="CHEBI:60487"/>
        <dbReference type="ChEBI" id="CHEBI:60493"/>
        <dbReference type="EC" id="2.7.8.26"/>
    </reaction>
</comment>
<dbReference type="PANTHER" id="PTHR34148">
    <property type="entry name" value="ADENOSYLCOBINAMIDE-GDP RIBAZOLETRANSFERASE"/>
    <property type="match status" value="1"/>
</dbReference>
<dbReference type="EC" id="2.7.8.26" evidence="5 19"/>
<feature type="transmembrane region" description="Helical" evidence="19">
    <location>
        <begin position="112"/>
        <end position="134"/>
    </location>
</feature>
<evidence type="ECO:0000256" key="15">
    <source>
        <dbReference type="ARBA" id="ARBA00032605"/>
    </source>
</evidence>
<dbReference type="OrthoDB" id="9794626at2"/>
<dbReference type="GO" id="GO:0008818">
    <property type="term" value="F:cobalamin 5'-phosphate synthase activity"/>
    <property type="evidence" value="ECO:0007669"/>
    <property type="project" value="UniProtKB-UniRule"/>
</dbReference>
<evidence type="ECO:0000256" key="11">
    <source>
        <dbReference type="ARBA" id="ARBA00022842"/>
    </source>
</evidence>
<evidence type="ECO:0000256" key="3">
    <source>
        <dbReference type="ARBA" id="ARBA00004663"/>
    </source>
</evidence>
<keyword evidence="11 19" id="KW-0460">Magnesium</keyword>